<dbReference type="Pfam" id="PF03990">
    <property type="entry name" value="DUF348"/>
    <property type="match status" value="2"/>
</dbReference>
<dbReference type="SMART" id="SM01208">
    <property type="entry name" value="G5"/>
    <property type="match status" value="1"/>
</dbReference>
<gene>
    <name evidence="3" type="ORF">GII36_04470</name>
</gene>
<evidence type="ECO:0000256" key="1">
    <source>
        <dbReference type="ARBA" id="ARBA00022729"/>
    </source>
</evidence>
<organism evidence="3 4">
    <name type="scientific">Candidatus Mycosynbacter amalyticus</name>
    <dbReference type="NCBI Taxonomy" id="2665156"/>
    <lineage>
        <taxon>Bacteria</taxon>
        <taxon>Candidatus Saccharimonadota</taxon>
        <taxon>Candidatus Saccharimonadota incertae sedis</taxon>
        <taxon>Candidatus Mycosynbacter</taxon>
    </lineage>
</organism>
<dbReference type="KEGG" id="mama:GII36_04470"/>
<feature type="domain" description="G5" evidence="2">
    <location>
        <begin position="219"/>
        <end position="299"/>
    </location>
</feature>
<protein>
    <submittedName>
        <fullName evidence="3">DUF348 domain-containing protein</fullName>
    </submittedName>
</protein>
<dbReference type="Pfam" id="PF07501">
    <property type="entry name" value="G5"/>
    <property type="match status" value="1"/>
</dbReference>
<keyword evidence="1" id="KW-0732">Signal</keyword>
<dbReference type="Proteomes" id="UP001059824">
    <property type="component" value="Chromosome"/>
</dbReference>
<name>A0A857MKK0_9BACT</name>
<sequence length="406" mass="43598">MKLLTMCVMSLMRPRIGLFVALFALLTVGATGTVFAASPSSSRSDKQHAITIYDQGQKRVVLTRAQTVADTLRQAEIPLATHDRVEPAADTVYAAQNYTVNIYRARPVMVVDGMKREQVLTPASAPSDIARDAGIAVRDEDNLMLSQSEDVLSDGVGSKLIIDRAVPVTLSLYGAPSQIYTHAATVGELLTEKGVKLTATDSVSVPQSTLVTSGMTIEIWREGLQTTTVEEEVSFATRQILDADQPTSYRAVQTPGATGKKSVVYEIVREGGREVSRKVIQSVTLTEPKEQVEVIGSKGANPLTKSKGAQQFTDSKGVTHRETYYDLPMNVTMGACGGGDYTIRADGAKVDKDGYILIAANLSNYPRCSVVETSMGPGKVYDTGGFAAVHPHGFDLATDWTNGDGR</sequence>
<dbReference type="InterPro" id="IPR007137">
    <property type="entry name" value="DUF348"/>
</dbReference>
<evidence type="ECO:0000313" key="3">
    <source>
        <dbReference type="EMBL" id="QHN43083.1"/>
    </source>
</evidence>
<dbReference type="PROSITE" id="PS51109">
    <property type="entry name" value="G5"/>
    <property type="match status" value="1"/>
</dbReference>
<dbReference type="Gene3D" id="2.20.230.10">
    <property type="entry name" value="Resuscitation-promoting factor rpfb"/>
    <property type="match status" value="1"/>
</dbReference>
<evidence type="ECO:0000259" key="2">
    <source>
        <dbReference type="PROSITE" id="PS51109"/>
    </source>
</evidence>
<proteinExistence type="predicted"/>
<reference evidence="3" key="1">
    <citation type="journal article" date="2021" name="Nat. Microbiol.">
        <title>Cocultivation of an ultrasmall environmental parasitic bacterium with lytic ability against bacteria associated with wastewater foams.</title>
        <authorList>
            <person name="Batinovic S."/>
            <person name="Rose J.J.A."/>
            <person name="Ratcliffe J."/>
            <person name="Seviour R.J."/>
            <person name="Petrovski S."/>
        </authorList>
    </citation>
    <scope>NUCLEOTIDE SEQUENCE</scope>
    <source>
        <strain evidence="3">JR1</strain>
    </source>
</reference>
<accession>A0A857MKK0</accession>
<keyword evidence="4" id="KW-1185">Reference proteome</keyword>
<dbReference type="EMBL" id="CP045921">
    <property type="protein sequence ID" value="QHN43083.1"/>
    <property type="molecule type" value="Genomic_DNA"/>
</dbReference>
<evidence type="ECO:0000313" key="4">
    <source>
        <dbReference type="Proteomes" id="UP001059824"/>
    </source>
</evidence>
<dbReference type="AlphaFoldDB" id="A0A857MKK0"/>
<dbReference type="InterPro" id="IPR011098">
    <property type="entry name" value="G5_dom"/>
</dbReference>